<dbReference type="KEGG" id="bdw:94337110"/>
<dbReference type="SMART" id="SM00317">
    <property type="entry name" value="SET"/>
    <property type="match status" value="1"/>
</dbReference>
<name>A0AAD9PKU0_9APIC</name>
<comment type="caution">
    <text evidence="10">The sequence shown here is derived from an EMBL/GenBank/DDBJ whole genome shotgun (WGS) entry which is preliminary data.</text>
</comment>
<keyword evidence="5" id="KW-0808">Transferase</keyword>
<evidence type="ECO:0000259" key="9">
    <source>
        <dbReference type="PROSITE" id="PS50868"/>
    </source>
</evidence>
<dbReference type="SUPFAM" id="SSF82199">
    <property type="entry name" value="SET domain"/>
    <property type="match status" value="1"/>
</dbReference>
<feature type="domain" description="Post-SET" evidence="9">
    <location>
        <begin position="80"/>
        <end position="96"/>
    </location>
</feature>
<evidence type="ECO:0000256" key="3">
    <source>
        <dbReference type="ARBA" id="ARBA00022454"/>
    </source>
</evidence>
<keyword evidence="11" id="KW-1185">Reference proteome</keyword>
<evidence type="ECO:0000256" key="1">
    <source>
        <dbReference type="ARBA" id="ARBA00004123"/>
    </source>
</evidence>
<dbReference type="PANTHER" id="PTHR22884">
    <property type="entry name" value="SET DOMAIN PROTEINS"/>
    <property type="match status" value="1"/>
</dbReference>
<evidence type="ECO:0000259" key="8">
    <source>
        <dbReference type="PROSITE" id="PS50280"/>
    </source>
</evidence>
<dbReference type="Pfam" id="PF00856">
    <property type="entry name" value="SET"/>
    <property type="match status" value="1"/>
</dbReference>
<dbReference type="RefSeq" id="XP_067803055.1">
    <property type="nucleotide sequence ID" value="XM_067947833.1"/>
</dbReference>
<dbReference type="InterPro" id="IPR050777">
    <property type="entry name" value="SET2_Histone-Lys_MeTrsfase"/>
</dbReference>
<proteinExistence type="predicted"/>
<dbReference type="GO" id="GO:0005634">
    <property type="term" value="C:nucleus"/>
    <property type="evidence" value="ECO:0007669"/>
    <property type="project" value="UniProtKB-SubCell"/>
</dbReference>
<keyword evidence="4" id="KW-0489">Methyltransferase</keyword>
<evidence type="ECO:0000313" key="10">
    <source>
        <dbReference type="EMBL" id="KAK2196213.1"/>
    </source>
</evidence>
<dbReference type="PROSITE" id="PS50868">
    <property type="entry name" value="POST_SET"/>
    <property type="match status" value="1"/>
</dbReference>
<evidence type="ECO:0000256" key="4">
    <source>
        <dbReference type="ARBA" id="ARBA00022603"/>
    </source>
</evidence>
<evidence type="ECO:0000256" key="5">
    <source>
        <dbReference type="ARBA" id="ARBA00022679"/>
    </source>
</evidence>
<dbReference type="InterPro" id="IPR046341">
    <property type="entry name" value="SET_dom_sf"/>
</dbReference>
<evidence type="ECO:0000313" key="11">
    <source>
        <dbReference type="Proteomes" id="UP001214638"/>
    </source>
</evidence>
<dbReference type="Gene3D" id="2.170.270.10">
    <property type="entry name" value="SET domain"/>
    <property type="match status" value="1"/>
</dbReference>
<dbReference type="GO" id="GO:0005694">
    <property type="term" value="C:chromosome"/>
    <property type="evidence" value="ECO:0007669"/>
    <property type="project" value="UniProtKB-SubCell"/>
</dbReference>
<dbReference type="InterPro" id="IPR003616">
    <property type="entry name" value="Post-SET_dom"/>
</dbReference>
<dbReference type="AlphaFoldDB" id="A0AAD9PKU0"/>
<reference evidence="10" key="1">
    <citation type="journal article" date="2023" name="Nat. Microbiol.">
        <title>Babesia duncani multi-omics identifies virulence factors and drug targets.</title>
        <authorList>
            <person name="Singh P."/>
            <person name="Lonardi S."/>
            <person name="Liang Q."/>
            <person name="Vydyam P."/>
            <person name="Khabirova E."/>
            <person name="Fang T."/>
            <person name="Gihaz S."/>
            <person name="Thekkiniath J."/>
            <person name="Munshi M."/>
            <person name="Abel S."/>
            <person name="Ciampossin L."/>
            <person name="Batugedara G."/>
            <person name="Gupta M."/>
            <person name="Lu X.M."/>
            <person name="Lenz T."/>
            <person name="Chakravarty S."/>
            <person name="Cornillot E."/>
            <person name="Hu Y."/>
            <person name="Ma W."/>
            <person name="Gonzalez L.M."/>
            <person name="Sanchez S."/>
            <person name="Estrada K."/>
            <person name="Sanchez-Flores A."/>
            <person name="Montero E."/>
            <person name="Harb O.S."/>
            <person name="Le Roch K.G."/>
            <person name="Mamoun C.B."/>
        </authorList>
    </citation>
    <scope>NUCLEOTIDE SEQUENCE</scope>
    <source>
        <strain evidence="10">WA1</strain>
    </source>
</reference>
<evidence type="ECO:0000256" key="6">
    <source>
        <dbReference type="ARBA" id="ARBA00022691"/>
    </source>
</evidence>
<feature type="domain" description="SET" evidence="8">
    <location>
        <begin position="1"/>
        <end position="76"/>
    </location>
</feature>
<dbReference type="InterPro" id="IPR001214">
    <property type="entry name" value="SET_dom"/>
</dbReference>
<organism evidence="10 11">
    <name type="scientific">Babesia duncani</name>
    <dbReference type="NCBI Taxonomy" id="323732"/>
    <lineage>
        <taxon>Eukaryota</taxon>
        <taxon>Sar</taxon>
        <taxon>Alveolata</taxon>
        <taxon>Apicomplexa</taxon>
        <taxon>Aconoidasida</taxon>
        <taxon>Piroplasmida</taxon>
        <taxon>Babesiidae</taxon>
        <taxon>Babesia</taxon>
    </lineage>
</organism>
<dbReference type="GeneID" id="94337110"/>
<protein>
    <submittedName>
        <fullName evidence="10">Bifunctional SET domain/SET domain superfamily/Post-SET domain</fullName>
    </submittedName>
</protein>
<dbReference type="EMBL" id="JALLKP010000003">
    <property type="protein sequence ID" value="KAK2196213.1"/>
    <property type="molecule type" value="Genomic_DNA"/>
</dbReference>
<gene>
    <name evidence="10" type="ORF">BdWA1_002813</name>
</gene>
<comment type="subcellular location">
    <subcellularLocation>
        <location evidence="2">Chromosome</location>
    </subcellularLocation>
    <subcellularLocation>
        <location evidence="1">Nucleus</location>
    </subcellularLocation>
</comment>
<keyword evidence="6" id="KW-0949">S-adenosyl-L-methionine</keyword>
<accession>A0AAD9PKU0</accession>
<dbReference type="PROSITE" id="PS50280">
    <property type="entry name" value="SET"/>
    <property type="match status" value="1"/>
</dbReference>
<dbReference type="SMART" id="SM00508">
    <property type="entry name" value="PostSET"/>
    <property type="match status" value="1"/>
</dbReference>
<dbReference type="Proteomes" id="UP001214638">
    <property type="component" value="Unassembled WGS sequence"/>
</dbReference>
<evidence type="ECO:0000256" key="7">
    <source>
        <dbReference type="ARBA" id="ARBA00023242"/>
    </source>
</evidence>
<dbReference type="GO" id="GO:0032259">
    <property type="term" value="P:methylation"/>
    <property type="evidence" value="ECO:0007669"/>
    <property type="project" value="UniProtKB-KW"/>
</dbReference>
<dbReference type="GO" id="GO:0008168">
    <property type="term" value="F:methyltransferase activity"/>
    <property type="evidence" value="ECO:0007669"/>
    <property type="project" value="UniProtKB-KW"/>
</dbReference>
<sequence length="98" mass="11031">MFNYCMEAVEMERQHDDWQMPCLDSMIVGNIARFLNHSCEPNVDVVTVWRGDDFPCIGVYALKDIEAGDALTYFYGSSYKSIPCLCGTPSCRGFIGTL</sequence>
<keyword evidence="3" id="KW-0158">Chromosome</keyword>
<evidence type="ECO:0000256" key="2">
    <source>
        <dbReference type="ARBA" id="ARBA00004286"/>
    </source>
</evidence>
<keyword evidence="7" id="KW-0539">Nucleus</keyword>